<dbReference type="SUPFAM" id="SSF50978">
    <property type="entry name" value="WD40 repeat-like"/>
    <property type="match status" value="1"/>
</dbReference>
<dbReference type="PROSITE" id="PS50294">
    <property type="entry name" value="WD_REPEATS_REGION"/>
    <property type="match status" value="2"/>
</dbReference>
<proteinExistence type="inferred from homology"/>
<dbReference type="Gene3D" id="2.130.10.10">
    <property type="entry name" value="YVTN repeat-like/Quinoprotein amine dehydrogenase"/>
    <property type="match status" value="1"/>
</dbReference>
<evidence type="ECO:0000256" key="3">
    <source>
        <dbReference type="ARBA" id="ARBA00022448"/>
    </source>
</evidence>
<evidence type="ECO:0000256" key="5">
    <source>
        <dbReference type="ARBA" id="ARBA00022737"/>
    </source>
</evidence>
<keyword evidence="6" id="KW-0509">mRNA transport</keyword>
<gene>
    <name evidence="13" type="primary">SEH1</name>
    <name evidence="13" type="ORF">BN1211_2439</name>
</gene>
<keyword evidence="3" id="KW-0813">Transport</keyword>
<evidence type="ECO:0000256" key="7">
    <source>
        <dbReference type="ARBA" id="ARBA00022927"/>
    </source>
</evidence>
<feature type="repeat" description="WD" evidence="12">
    <location>
        <begin position="81"/>
        <end position="115"/>
    </location>
</feature>
<dbReference type="FunFam" id="2.130.10.10:FF:000578">
    <property type="entry name" value="Nucleoporin seh1"/>
    <property type="match status" value="1"/>
</dbReference>
<evidence type="ECO:0000256" key="2">
    <source>
        <dbReference type="ARBA" id="ARBA00010102"/>
    </source>
</evidence>
<feature type="repeat" description="WD" evidence="12">
    <location>
        <begin position="35"/>
        <end position="70"/>
    </location>
</feature>
<keyword evidence="10" id="KW-0539">Nucleus</keyword>
<dbReference type="Pfam" id="PF00400">
    <property type="entry name" value="WD40"/>
    <property type="match status" value="4"/>
</dbReference>
<dbReference type="GO" id="GO:0051028">
    <property type="term" value="P:mRNA transport"/>
    <property type="evidence" value="ECO:0007669"/>
    <property type="project" value="UniProtKB-KW"/>
</dbReference>
<evidence type="ECO:0000256" key="1">
    <source>
        <dbReference type="ARBA" id="ARBA00004567"/>
    </source>
</evidence>
<dbReference type="EMBL" id="CDQK01000003">
    <property type="protein sequence ID" value="CEP22163.1"/>
    <property type="molecule type" value="Genomic_DNA"/>
</dbReference>
<dbReference type="AlphaFoldDB" id="A0A0H5C2S1"/>
<evidence type="ECO:0000256" key="4">
    <source>
        <dbReference type="ARBA" id="ARBA00022574"/>
    </source>
</evidence>
<protein>
    <submittedName>
        <fullName evidence="13">SEH1 protein</fullName>
    </submittedName>
</protein>
<dbReference type="Proteomes" id="UP000038830">
    <property type="component" value="Unassembled WGS sequence"/>
</dbReference>
<dbReference type="InterPro" id="IPR015943">
    <property type="entry name" value="WD40/YVTN_repeat-like_dom_sf"/>
</dbReference>
<dbReference type="GO" id="GO:0005198">
    <property type="term" value="F:structural molecule activity"/>
    <property type="evidence" value="ECO:0007669"/>
    <property type="project" value="InterPro"/>
</dbReference>
<comment type="similarity">
    <text evidence="2">Belongs to the WD repeat SEC13 family.</text>
</comment>
<dbReference type="InterPro" id="IPR001680">
    <property type="entry name" value="WD40_rpt"/>
</dbReference>
<evidence type="ECO:0000256" key="9">
    <source>
        <dbReference type="ARBA" id="ARBA00023132"/>
    </source>
</evidence>
<dbReference type="GO" id="GO:0031080">
    <property type="term" value="C:nuclear pore outer ring"/>
    <property type="evidence" value="ECO:0007669"/>
    <property type="project" value="TreeGrafter"/>
</dbReference>
<evidence type="ECO:0000256" key="6">
    <source>
        <dbReference type="ARBA" id="ARBA00022816"/>
    </source>
</evidence>
<accession>A0A0H5C2S1</accession>
<keyword evidence="4 12" id="KW-0853">WD repeat</keyword>
<dbReference type="GO" id="GO:0015031">
    <property type="term" value="P:protein transport"/>
    <property type="evidence" value="ECO:0007669"/>
    <property type="project" value="UniProtKB-KW"/>
</dbReference>
<dbReference type="SMART" id="SM00320">
    <property type="entry name" value="WD40"/>
    <property type="match status" value="5"/>
</dbReference>
<evidence type="ECO:0000313" key="14">
    <source>
        <dbReference type="Proteomes" id="UP000038830"/>
    </source>
</evidence>
<keyword evidence="5" id="KW-0677">Repeat</keyword>
<dbReference type="InterPro" id="IPR036322">
    <property type="entry name" value="WD40_repeat_dom_sf"/>
</dbReference>
<dbReference type="InterPro" id="IPR037363">
    <property type="entry name" value="Sec13/Seh1_fam"/>
</dbReference>
<keyword evidence="9" id="KW-0906">Nuclear pore complex</keyword>
<dbReference type="PANTHER" id="PTHR11024:SF3">
    <property type="entry name" value="NUCLEOPORIN SEH1"/>
    <property type="match status" value="1"/>
</dbReference>
<evidence type="ECO:0000256" key="12">
    <source>
        <dbReference type="PROSITE-ProRule" id="PRU00221"/>
    </source>
</evidence>
<keyword evidence="7" id="KW-0653">Protein transport</keyword>
<evidence type="ECO:0000256" key="11">
    <source>
        <dbReference type="ARBA" id="ARBA00029433"/>
    </source>
</evidence>
<evidence type="ECO:0000313" key="13">
    <source>
        <dbReference type="EMBL" id="CEP22163.1"/>
    </source>
</evidence>
<keyword evidence="8" id="KW-0811">Translocation</keyword>
<sequence>MPSTSSKAPSQNPISSAYTSYHPLIQPYTPMKPFATNHEELIHDVAYDFYGKQLATCSSDQHIKVFDLDSTTNEWILNDSWKAHDSSIVKLSWAAPEFGKIIASVSYDKSVRIWEEDLDEPHGSGRRWKKLATLHDSNGPLYDVAFAPSHLGLRLATIGSDGVLRIYDALEPADLRSWTVTSEVSVLSIAPANHLQSDFALDWCKSRFSPEKLVVSALDQAFVYNRDSNGKLVRAATLPEHGGLIRSVSWAPSMGRYYQLLATGCKDGKVRFFKLTERLSTAPRPLNGKSPDVDEDMVDADAPNVNIQVDLVGQHDDHHGEVWSVSWNLTGTILSSSGDDGKVRLWKASYNNEFQCLSVISAEQKDV</sequence>
<evidence type="ECO:0000256" key="8">
    <source>
        <dbReference type="ARBA" id="ARBA00023010"/>
    </source>
</evidence>
<reference evidence="14" key="1">
    <citation type="journal article" date="2015" name="J. Biotechnol.">
        <title>The structure of the Cyberlindnera jadinii genome and its relation to Candida utilis analyzed by the occurrence of single nucleotide polymorphisms.</title>
        <authorList>
            <person name="Rupp O."/>
            <person name="Brinkrolf K."/>
            <person name="Buerth C."/>
            <person name="Kunigo M."/>
            <person name="Schneider J."/>
            <person name="Jaenicke S."/>
            <person name="Goesmann A."/>
            <person name="Puehler A."/>
            <person name="Jaeger K.-E."/>
            <person name="Ernst J.F."/>
        </authorList>
    </citation>
    <scope>NUCLEOTIDE SEQUENCE [LARGE SCALE GENOMIC DNA]</scope>
    <source>
        <strain evidence="14">ATCC 18201 / CBS 1600 / BCRC 20928 / JCM 3617 / NBRC 0987 / NRRL Y-1542</strain>
    </source>
</reference>
<dbReference type="GO" id="GO:1904263">
    <property type="term" value="P:positive regulation of TORC1 signaling"/>
    <property type="evidence" value="ECO:0007669"/>
    <property type="project" value="TreeGrafter"/>
</dbReference>
<dbReference type="GO" id="GO:0034198">
    <property type="term" value="P:cellular response to amino acid starvation"/>
    <property type="evidence" value="ECO:0007669"/>
    <property type="project" value="TreeGrafter"/>
</dbReference>
<organism evidence="13 14">
    <name type="scientific">Cyberlindnera jadinii (strain ATCC 18201 / CBS 1600 / BCRC 20928 / JCM 3617 / NBRC 0987 / NRRL Y-1542)</name>
    <name type="common">Torula yeast</name>
    <name type="synonym">Candida utilis</name>
    <dbReference type="NCBI Taxonomy" id="983966"/>
    <lineage>
        <taxon>Eukaryota</taxon>
        <taxon>Fungi</taxon>
        <taxon>Dikarya</taxon>
        <taxon>Ascomycota</taxon>
        <taxon>Saccharomycotina</taxon>
        <taxon>Saccharomycetes</taxon>
        <taxon>Phaffomycetales</taxon>
        <taxon>Phaffomycetaceae</taxon>
        <taxon>Cyberlindnera</taxon>
    </lineage>
</organism>
<evidence type="ECO:0000256" key="10">
    <source>
        <dbReference type="ARBA" id="ARBA00023242"/>
    </source>
</evidence>
<comment type="subcellular location">
    <subcellularLocation>
        <location evidence="11">Endomembrane system</location>
        <topology evidence="11">Peripheral membrane protein</topology>
        <orientation evidence="11">Cytoplasmic side</orientation>
    </subcellularLocation>
    <subcellularLocation>
        <location evidence="1">Nucleus</location>
        <location evidence="1">Nuclear pore complex</location>
    </subcellularLocation>
</comment>
<dbReference type="GO" id="GO:0035859">
    <property type="term" value="C:Seh1-associated complex"/>
    <property type="evidence" value="ECO:0007669"/>
    <property type="project" value="TreeGrafter"/>
</dbReference>
<name>A0A0H5C2S1_CYBJN</name>
<dbReference type="PANTHER" id="PTHR11024">
    <property type="entry name" value="NUCLEAR PORE COMPLEX PROTEIN SEC13 / SEH1 FAMILY MEMBER"/>
    <property type="match status" value="1"/>
</dbReference>
<dbReference type="PROSITE" id="PS50082">
    <property type="entry name" value="WD_REPEATS_2"/>
    <property type="match status" value="3"/>
</dbReference>
<feature type="repeat" description="WD" evidence="12">
    <location>
        <begin position="315"/>
        <end position="347"/>
    </location>
</feature>